<evidence type="ECO:0000256" key="4">
    <source>
        <dbReference type="ARBA" id="ARBA00013204"/>
    </source>
</evidence>
<organism evidence="10 11">
    <name type="scientific">Dyadobacter linearis</name>
    <dbReference type="NCBI Taxonomy" id="2823330"/>
    <lineage>
        <taxon>Bacteria</taxon>
        <taxon>Pseudomonadati</taxon>
        <taxon>Bacteroidota</taxon>
        <taxon>Cytophagia</taxon>
        <taxon>Cytophagales</taxon>
        <taxon>Spirosomataceae</taxon>
        <taxon>Dyadobacter</taxon>
    </lineage>
</organism>
<comment type="catalytic activity">
    <reaction evidence="1 9">
        <text>(2S)-2-acetolactate + H(+) = (R)-acetoin + CO2</text>
        <dbReference type="Rhea" id="RHEA:21580"/>
        <dbReference type="ChEBI" id="CHEBI:15378"/>
        <dbReference type="ChEBI" id="CHEBI:15686"/>
        <dbReference type="ChEBI" id="CHEBI:16526"/>
        <dbReference type="ChEBI" id="CHEBI:58476"/>
        <dbReference type="EC" id="4.1.1.5"/>
    </reaction>
</comment>
<dbReference type="Gene3D" id="3.30.1330.80">
    <property type="entry name" value="Hypothetical protein, similar to alpha- acetolactate decarboxylase, domain 2"/>
    <property type="match status" value="2"/>
</dbReference>
<evidence type="ECO:0000256" key="7">
    <source>
        <dbReference type="ARBA" id="ARBA00023061"/>
    </source>
</evidence>
<evidence type="ECO:0000256" key="2">
    <source>
        <dbReference type="ARBA" id="ARBA00005170"/>
    </source>
</evidence>
<comment type="caution">
    <text evidence="10">The sequence shown here is derived from an EMBL/GenBank/DDBJ whole genome shotgun (WGS) entry which is preliminary data.</text>
</comment>
<comment type="similarity">
    <text evidence="3 9">Belongs to the alpha-acetolactate decarboxylase family.</text>
</comment>
<evidence type="ECO:0000256" key="1">
    <source>
        <dbReference type="ARBA" id="ARBA00001784"/>
    </source>
</evidence>
<reference evidence="10 11" key="1">
    <citation type="submission" date="2021-04" db="EMBL/GenBank/DDBJ databases">
        <authorList>
            <person name="Rodrigo-Torres L."/>
            <person name="Arahal R. D."/>
            <person name="Lucena T."/>
        </authorList>
    </citation>
    <scope>NUCLEOTIDE SEQUENCE [LARGE SCALE GENOMIC DNA]</scope>
    <source>
        <strain evidence="10 11">CECT 9623</strain>
    </source>
</reference>
<evidence type="ECO:0000256" key="9">
    <source>
        <dbReference type="PIRNR" id="PIRNR001332"/>
    </source>
</evidence>
<dbReference type="Pfam" id="PF03306">
    <property type="entry name" value="AAL_decarboxy"/>
    <property type="match status" value="1"/>
</dbReference>
<dbReference type="PIRSF" id="PIRSF001332">
    <property type="entry name" value="Acetolac_decarb"/>
    <property type="match status" value="1"/>
</dbReference>
<evidence type="ECO:0000313" key="11">
    <source>
        <dbReference type="Proteomes" id="UP000679725"/>
    </source>
</evidence>
<dbReference type="InterPro" id="IPR005128">
    <property type="entry name" value="Acetolactate_a_deCO2ase"/>
</dbReference>
<evidence type="ECO:0000256" key="3">
    <source>
        <dbReference type="ARBA" id="ARBA00007106"/>
    </source>
</evidence>
<name>A0ABM8UIS6_9BACT</name>
<dbReference type="SUPFAM" id="SSF117856">
    <property type="entry name" value="AF0104/ALDC/Ptd012-like"/>
    <property type="match status" value="1"/>
</dbReference>
<dbReference type="GO" id="GO:0047605">
    <property type="term" value="F:acetolactate decarboxylase activity"/>
    <property type="evidence" value="ECO:0007669"/>
    <property type="project" value="UniProtKB-EC"/>
</dbReference>
<keyword evidence="7 9" id="KW-0005">Acetoin biosynthesis</keyword>
<gene>
    <name evidence="10" type="primary">aldB</name>
    <name evidence="10" type="ORF">DYBT9623_00112</name>
</gene>
<accession>A0ABM8UIS6</accession>
<dbReference type="EMBL" id="CAJRAU010000001">
    <property type="protein sequence ID" value="CAG5067392.1"/>
    <property type="molecule type" value="Genomic_DNA"/>
</dbReference>
<dbReference type="RefSeq" id="WP_215231571.1">
    <property type="nucleotide sequence ID" value="NZ_CAJRAU010000001.1"/>
</dbReference>
<evidence type="ECO:0000256" key="8">
    <source>
        <dbReference type="ARBA" id="ARBA00023239"/>
    </source>
</evidence>
<keyword evidence="6 9" id="KW-0210">Decarboxylase</keyword>
<evidence type="ECO:0000313" key="10">
    <source>
        <dbReference type="EMBL" id="CAG5067392.1"/>
    </source>
</evidence>
<dbReference type="Proteomes" id="UP000679725">
    <property type="component" value="Unassembled WGS sequence"/>
</dbReference>
<sequence length="274" mass="30294">MSSVFSHYVKNLLLVIIVTGLLTNCKSSQNPQKYIGTSLADQDFMYQYSIIDALMAGVFDGDLTIASLKTKGDFGVGTFNKVDGELMINNGKVYKVSHDGSVKEAHDMDSTSAAFVKFFKADTVITIAGENLSYEKVQEHLVSILNPNGIYALRITGKFSEMTTRAASPAKPPYKTLSEHLKTNQAVFELKNTQGICNGFLLPPYLARTNVPGFHLHYVADDLKSGGHIFKFKTNSIRVEIDLAKGFIIENNTNPEFKAVNLKPDRGEELKKIE</sequence>
<keyword evidence="11" id="KW-1185">Reference proteome</keyword>
<keyword evidence="8 9" id="KW-0456">Lyase</keyword>
<proteinExistence type="inferred from homology"/>
<dbReference type="EC" id="4.1.1.5" evidence="4 9"/>
<dbReference type="NCBIfam" id="TIGR01252">
    <property type="entry name" value="acetolac_decarb"/>
    <property type="match status" value="1"/>
</dbReference>
<evidence type="ECO:0000256" key="6">
    <source>
        <dbReference type="ARBA" id="ARBA00022793"/>
    </source>
</evidence>
<protein>
    <recommendedName>
        <fullName evidence="5 9">Alpha-acetolactate decarboxylase</fullName>
        <ecNumber evidence="4 9">4.1.1.5</ecNumber>
    </recommendedName>
</protein>
<comment type="pathway">
    <text evidence="2 9">Polyol metabolism; (R,R)-butane-2,3-diol biosynthesis; (R,R)-butane-2,3-diol from pyruvate: step 2/3.</text>
</comment>
<evidence type="ECO:0000256" key="5">
    <source>
        <dbReference type="ARBA" id="ARBA00020164"/>
    </source>
</evidence>
<dbReference type="PANTHER" id="PTHR35524:SF1">
    <property type="entry name" value="ALPHA-ACETOLACTATE DECARBOXYLASE"/>
    <property type="match status" value="1"/>
</dbReference>
<dbReference type="PANTHER" id="PTHR35524">
    <property type="entry name" value="ALPHA-ACETOLACTATE DECARBOXYLASE"/>
    <property type="match status" value="1"/>
</dbReference>
<dbReference type="CDD" id="cd17299">
    <property type="entry name" value="acetolactate_decarboxylase"/>
    <property type="match status" value="1"/>
</dbReference>